<comment type="subcellular location">
    <subcellularLocation>
        <location evidence="1">Bacterial flagellum</location>
    </subcellularLocation>
    <subcellularLocation>
        <location evidence="2">Secreted</location>
    </subcellularLocation>
</comment>
<comment type="caution">
    <text evidence="10">The sequence shown here is derived from an EMBL/GenBank/DDBJ whole genome shotgun (WGS) entry which is preliminary data.</text>
</comment>
<dbReference type="SUPFAM" id="SSF64518">
    <property type="entry name" value="Phase 1 flagellin"/>
    <property type="match status" value="1"/>
</dbReference>
<evidence type="ECO:0000259" key="7">
    <source>
        <dbReference type="Pfam" id="PF06429"/>
    </source>
</evidence>
<dbReference type="InterPro" id="IPR010930">
    <property type="entry name" value="Flg_bb/hook_C_dom"/>
</dbReference>
<reference evidence="10 12" key="1">
    <citation type="submission" date="2020-06" db="EMBL/GenBank/DDBJ databases">
        <title>Description of novel acetic acid bacteria.</title>
        <authorList>
            <person name="Sombolestani A."/>
        </authorList>
    </citation>
    <scope>NUCLEOTIDE SEQUENCE [LARGE SCALE GENOMIC DNA]</scope>
    <source>
        <strain evidence="10 12">LMG 26838</strain>
    </source>
</reference>
<keyword evidence="10" id="KW-0282">Flagellum</keyword>
<dbReference type="Pfam" id="PF22638">
    <property type="entry name" value="FlgK_D1"/>
    <property type="match status" value="1"/>
</dbReference>
<dbReference type="GO" id="GO:0009424">
    <property type="term" value="C:bacterial-type flagellum hook"/>
    <property type="evidence" value="ECO:0007669"/>
    <property type="project" value="InterPro"/>
</dbReference>
<keyword evidence="5" id="KW-0964">Secreted</keyword>
<comment type="similarity">
    <text evidence="3">Belongs to the flagella basal body rod proteins family.</text>
</comment>
<dbReference type="Proteomes" id="UP000557688">
    <property type="component" value="Unassembled WGS sequence"/>
</dbReference>
<evidence type="ECO:0000256" key="4">
    <source>
        <dbReference type="ARBA" id="ARBA00016244"/>
    </source>
</evidence>
<evidence type="ECO:0000313" key="11">
    <source>
        <dbReference type="Proteomes" id="UP000557688"/>
    </source>
</evidence>
<accession>A0A850NU16</accession>
<dbReference type="PANTHER" id="PTHR30033">
    <property type="entry name" value="FLAGELLAR HOOK-ASSOCIATED PROTEIN 1"/>
    <property type="match status" value="1"/>
</dbReference>
<evidence type="ECO:0000256" key="1">
    <source>
        <dbReference type="ARBA" id="ARBA00004365"/>
    </source>
</evidence>
<dbReference type="Pfam" id="PF06429">
    <property type="entry name" value="Flg_bbr_C"/>
    <property type="match status" value="1"/>
</dbReference>
<dbReference type="GO" id="GO:0005576">
    <property type="term" value="C:extracellular region"/>
    <property type="evidence" value="ECO:0007669"/>
    <property type="project" value="UniProtKB-SubCell"/>
</dbReference>
<dbReference type="InterPro" id="IPR053927">
    <property type="entry name" value="FlgK_helical"/>
</dbReference>
<evidence type="ECO:0000313" key="12">
    <source>
        <dbReference type="Proteomes" id="UP000565205"/>
    </source>
</evidence>
<protein>
    <recommendedName>
        <fullName evidence="4">Flagellar hook-associated protein 1</fullName>
    </recommendedName>
</protein>
<gene>
    <name evidence="10" type="primary">flgK</name>
    <name evidence="9" type="ORF">FHR90_002623</name>
    <name evidence="10" type="ORF">HUK83_08580</name>
</gene>
<dbReference type="EMBL" id="JACHXV010000011">
    <property type="protein sequence ID" value="MBB3174777.1"/>
    <property type="molecule type" value="Genomic_DNA"/>
</dbReference>
<dbReference type="GO" id="GO:0005198">
    <property type="term" value="F:structural molecule activity"/>
    <property type="evidence" value="ECO:0007669"/>
    <property type="project" value="InterPro"/>
</dbReference>
<dbReference type="GO" id="GO:0044780">
    <property type="term" value="P:bacterial-type flagellum assembly"/>
    <property type="evidence" value="ECO:0007669"/>
    <property type="project" value="InterPro"/>
</dbReference>
<reference evidence="9 11" key="2">
    <citation type="submission" date="2020-08" db="EMBL/GenBank/DDBJ databases">
        <title>Genomic Encyclopedia of Type Strains, Phase III (KMG-III): the genomes of soil and plant-associated and newly described type strains.</title>
        <authorList>
            <person name="Whitman W."/>
        </authorList>
    </citation>
    <scope>NUCLEOTIDE SEQUENCE [LARGE SCALE GENOMIC DNA]</scope>
    <source>
        <strain evidence="9 11">CECT 8088</strain>
    </source>
</reference>
<organism evidence="10 12">
    <name type="scientific">Endobacter medicaginis</name>
    <dbReference type="NCBI Taxonomy" id="1181271"/>
    <lineage>
        <taxon>Bacteria</taxon>
        <taxon>Pseudomonadati</taxon>
        <taxon>Pseudomonadota</taxon>
        <taxon>Alphaproteobacteria</taxon>
        <taxon>Acetobacterales</taxon>
        <taxon>Acetobacteraceae</taxon>
        <taxon>Endobacter</taxon>
    </lineage>
</organism>
<proteinExistence type="inferred from homology"/>
<dbReference type="RefSeq" id="WP_176623885.1">
    <property type="nucleotide sequence ID" value="NZ_JABXXQ010000145.1"/>
</dbReference>
<keyword evidence="10" id="KW-0966">Cell projection</keyword>
<keyword evidence="11" id="KW-1185">Reference proteome</keyword>
<evidence type="ECO:0000256" key="2">
    <source>
        <dbReference type="ARBA" id="ARBA00004613"/>
    </source>
</evidence>
<dbReference type="AlphaFoldDB" id="A0A850NU16"/>
<dbReference type="Proteomes" id="UP000565205">
    <property type="component" value="Unassembled WGS sequence"/>
</dbReference>
<dbReference type="EMBL" id="JABXXQ010000145">
    <property type="protein sequence ID" value="NVN30388.1"/>
    <property type="molecule type" value="Genomic_DNA"/>
</dbReference>
<feature type="domain" description="Flagellar basal-body/hook protein C-terminal" evidence="7">
    <location>
        <begin position="457"/>
        <end position="493"/>
    </location>
</feature>
<evidence type="ECO:0000256" key="5">
    <source>
        <dbReference type="ARBA" id="ARBA00022525"/>
    </source>
</evidence>
<evidence type="ECO:0000313" key="9">
    <source>
        <dbReference type="EMBL" id="MBB3174777.1"/>
    </source>
</evidence>
<dbReference type="NCBIfam" id="TIGR02492">
    <property type="entry name" value="flgK_ends"/>
    <property type="match status" value="1"/>
</dbReference>
<keyword evidence="10" id="KW-0969">Cilium</keyword>
<sequence length="497" mass="49078">MSLTSALSIASSGLNGVQYALTVASQNVSNANTSGYVRESASLVAVEGQGVGSGVRAGLTLRASDPGLQKQVWAQSATVAGLQTTDNALGAIDSLLGTTSADTGTASKGSGTLSDLLGSVQAAFVTLSSDPSGAAAQQGVLSAAKLFTTRVNGLSGAYQAQRQTAQDTIADGVQAAASDLSTIGTLSDRIVLLKAQGSDTADLENQRDAAMSDLAQFVSVQFQQTPTGDMLVRTASGLSLPTRGTATLSTPAGVTIDLQNAYPGTIAPITLGGRDVTSLLTGGKIGAALTLRDTTLPTMQAQLDSLSGAVANRFDAAGLDLFSTASGTLPGASGSEPAPAGQLGFSAQISVNPAVIADPSKLRDGTSGAATTGTADDQTVIDAVLNTTFGTSGASATSSGLGVGGSLSTGYSGSGSLTALASSLGASQGSVISSASSQLTTEQAVQTKLDTSLSSAVGVNVDDEMASIVSLQNSYAANAKVISAVQSMFQSLLAAVQ</sequence>
<name>A0A850NU16_9PROT</name>
<evidence type="ECO:0000313" key="10">
    <source>
        <dbReference type="EMBL" id="NVN30388.1"/>
    </source>
</evidence>
<evidence type="ECO:0000256" key="6">
    <source>
        <dbReference type="ARBA" id="ARBA00023143"/>
    </source>
</evidence>
<keyword evidence="6" id="KW-0975">Bacterial flagellum</keyword>
<dbReference type="InterPro" id="IPR002371">
    <property type="entry name" value="FlgK"/>
</dbReference>
<dbReference type="PANTHER" id="PTHR30033:SF1">
    <property type="entry name" value="FLAGELLAR HOOK-ASSOCIATED PROTEIN 1"/>
    <property type="match status" value="1"/>
</dbReference>
<feature type="domain" description="Flagellar hook-associated protein FlgK helical" evidence="8">
    <location>
        <begin position="108"/>
        <end position="320"/>
    </location>
</feature>
<evidence type="ECO:0000256" key="3">
    <source>
        <dbReference type="ARBA" id="ARBA00009677"/>
    </source>
</evidence>
<evidence type="ECO:0000259" key="8">
    <source>
        <dbReference type="Pfam" id="PF22638"/>
    </source>
</evidence>